<evidence type="ECO:0000313" key="5">
    <source>
        <dbReference type="Proteomes" id="UP000183832"/>
    </source>
</evidence>
<dbReference type="STRING" id="568069.A0A1J1HSR6"/>
<dbReference type="CDD" id="cd00096">
    <property type="entry name" value="Ig"/>
    <property type="match status" value="1"/>
</dbReference>
<keyword evidence="2" id="KW-0732">Signal</keyword>
<dbReference type="InterPro" id="IPR003961">
    <property type="entry name" value="FN3_dom"/>
</dbReference>
<dbReference type="SUPFAM" id="SSF49265">
    <property type="entry name" value="Fibronectin type III"/>
    <property type="match status" value="1"/>
</dbReference>
<dbReference type="InterPro" id="IPR036179">
    <property type="entry name" value="Ig-like_dom_sf"/>
</dbReference>
<proteinExistence type="predicted"/>
<dbReference type="CDD" id="cd00063">
    <property type="entry name" value="FN3"/>
    <property type="match status" value="1"/>
</dbReference>
<dbReference type="GO" id="GO:0008046">
    <property type="term" value="F:axon guidance receptor activity"/>
    <property type="evidence" value="ECO:0007669"/>
    <property type="project" value="TreeGrafter"/>
</dbReference>
<feature type="domain" description="Ig-like" evidence="3">
    <location>
        <begin position="40"/>
        <end position="128"/>
    </location>
</feature>
<feature type="chain" id="PRO_5012204633" evidence="2">
    <location>
        <begin position="23"/>
        <end position="468"/>
    </location>
</feature>
<dbReference type="InterPro" id="IPR003598">
    <property type="entry name" value="Ig_sub2"/>
</dbReference>
<name>A0A1J1HSR6_9DIPT</name>
<organism evidence="4 5">
    <name type="scientific">Clunio marinus</name>
    <dbReference type="NCBI Taxonomy" id="568069"/>
    <lineage>
        <taxon>Eukaryota</taxon>
        <taxon>Metazoa</taxon>
        <taxon>Ecdysozoa</taxon>
        <taxon>Arthropoda</taxon>
        <taxon>Hexapoda</taxon>
        <taxon>Insecta</taxon>
        <taxon>Pterygota</taxon>
        <taxon>Neoptera</taxon>
        <taxon>Endopterygota</taxon>
        <taxon>Diptera</taxon>
        <taxon>Nematocera</taxon>
        <taxon>Chironomoidea</taxon>
        <taxon>Chironomidae</taxon>
        <taxon>Clunio</taxon>
    </lineage>
</organism>
<evidence type="ECO:0000256" key="2">
    <source>
        <dbReference type="SAM" id="SignalP"/>
    </source>
</evidence>
<dbReference type="InterPro" id="IPR013783">
    <property type="entry name" value="Ig-like_fold"/>
</dbReference>
<dbReference type="PANTHER" id="PTHR45080:SF2">
    <property type="entry name" value="IP11255P"/>
    <property type="match status" value="1"/>
</dbReference>
<dbReference type="GO" id="GO:0007156">
    <property type="term" value="P:homophilic cell adhesion via plasma membrane adhesion molecules"/>
    <property type="evidence" value="ECO:0007669"/>
    <property type="project" value="TreeGrafter"/>
</dbReference>
<reference evidence="4 5" key="1">
    <citation type="submission" date="2015-04" db="EMBL/GenBank/DDBJ databases">
        <authorList>
            <person name="Syromyatnikov M.Y."/>
            <person name="Popov V.N."/>
        </authorList>
    </citation>
    <scope>NUCLEOTIDE SEQUENCE [LARGE SCALE GENOMIC DNA]</scope>
</reference>
<dbReference type="Gene3D" id="2.60.40.10">
    <property type="entry name" value="Immunoglobulins"/>
    <property type="match status" value="4"/>
</dbReference>
<dbReference type="InterPro" id="IPR007110">
    <property type="entry name" value="Ig-like_dom"/>
</dbReference>
<feature type="signal peptide" evidence="2">
    <location>
        <begin position="1"/>
        <end position="22"/>
    </location>
</feature>
<dbReference type="InterPro" id="IPR003599">
    <property type="entry name" value="Ig_sub"/>
</dbReference>
<dbReference type="SUPFAM" id="SSF48726">
    <property type="entry name" value="Immunoglobulin"/>
    <property type="match status" value="3"/>
</dbReference>
<evidence type="ECO:0000256" key="1">
    <source>
        <dbReference type="ARBA" id="ARBA00023319"/>
    </source>
</evidence>
<dbReference type="OrthoDB" id="6159398at2759"/>
<keyword evidence="1" id="KW-0393">Immunoglobulin domain</keyword>
<dbReference type="PROSITE" id="PS50835">
    <property type="entry name" value="IG_LIKE"/>
    <property type="match status" value="3"/>
</dbReference>
<protein>
    <submittedName>
        <fullName evidence="4">CLUMA_CG003000, isoform A</fullName>
    </submittedName>
</protein>
<dbReference type="InterPro" id="IPR036116">
    <property type="entry name" value="FN3_sf"/>
</dbReference>
<dbReference type="AlphaFoldDB" id="A0A1J1HSR6"/>
<dbReference type="GO" id="GO:0005886">
    <property type="term" value="C:plasma membrane"/>
    <property type="evidence" value="ECO:0007669"/>
    <property type="project" value="TreeGrafter"/>
</dbReference>
<dbReference type="Proteomes" id="UP000183832">
    <property type="component" value="Unassembled WGS sequence"/>
</dbReference>
<dbReference type="SMART" id="SM00409">
    <property type="entry name" value="IG"/>
    <property type="match status" value="3"/>
</dbReference>
<gene>
    <name evidence="4" type="primary">similar to Lachesin</name>
    <name evidence="4" type="ORF">CLUMA_CG003000</name>
</gene>
<evidence type="ECO:0000259" key="3">
    <source>
        <dbReference type="PROSITE" id="PS50835"/>
    </source>
</evidence>
<feature type="domain" description="Ig-like" evidence="3">
    <location>
        <begin position="136"/>
        <end position="221"/>
    </location>
</feature>
<feature type="domain" description="Ig-like" evidence="3">
    <location>
        <begin position="223"/>
        <end position="311"/>
    </location>
</feature>
<dbReference type="EMBL" id="CVRI01000011">
    <property type="protein sequence ID" value="CRK89241.1"/>
    <property type="molecule type" value="Genomic_DNA"/>
</dbReference>
<dbReference type="GO" id="GO:0050808">
    <property type="term" value="P:synapse organization"/>
    <property type="evidence" value="ECO:0007669"/>
    <property type="project" value="TreeGrafter"/>
</dbReference>
<dbReference type="GO" id="GO:0030424">
    <property type="term" value="C:axon"/>
    <property type="evidence" value="ECO:0007669"/>
    <property type="project" value="TreeGrafter"/>
</dbReference>
<evidence type="ECO:0000313" key="4">
    <source>
        <dbReference type="EMBL" id="CRK89241.1"/>
    </source>
</evidence>
<dbReference type="FunFam" id="2.60.40.10:FF:000877">
    <property type="entry name" value="CLUMA_CG002357, isoform A"/>
    <property type="match status" value="1"/>
</dbReference>
<sequence length="468" mass="53403">METIWCSVLMFLLLIIRKNGLCQNFAESVNTRYDVESNEPQFITKGHLYRAVVGDTIVLPCKVKNLGSYILLWRRSAAVLTAANFMVTRDVRLTMVDGFNLQISSVKISDAGDYVCQIGGQEPKDQIHTLEILVPPTIRTIPDHGLVSAKQGSTVHLECKTSGNPVPMIHWFRKHSSMPLGEGALLTLEQVGRQHAGTYQCKAENGVRDAVYGEIILKVLSPPDITVEKAWVHAAEGCDVELICTLHSDANSDLIWYQNSFMLEPTDRRSIFTKGNKNFLRIQHFNKNDFGNYSCVADNSLGRTKKYIEVSGRPGPTVFLSTQYSNHLDRYNLTFKIESLSELDEIKLLYRKLMMNETYQKPGKWDELILYPSVLRYDSRHFVMSYIIRQLEHNSVYEVMVQAKNRYGWNEVSDIHQFHTRNYGYRFEDNDLGISSISLSSKAINIEPLTSRHFLLIFGILLHVIIKA</sequence>
<dbReference type="SMART" id="SM00408">
    <property type="entry name" value="IGc2"/>
    <property type="match status" value="3"/>
</dbReference>
<dbReference type="PANTHER" id="PTHR45080">
    <property type="entry name" value="CONTACTIN 5"/>
    <property type="match status" value="1"/>
</dbReference>
<dbReference type="InterPro" id="IPR050958">
    <property type="entry name" value="Cell_Adh-Cytoskel_Orgn"/>
</dbReference>
<dbReference type="InterPro" id="IPR013106">
    <property type="entry name" value="Ig_V-set"/>
</dbReference>
<dbReference type="Pfam" id="PF13927">
    <property type="entry name" value="Ig_3"/>
    <property type="match status" value="2"/>
</dbReference>
<accession>A0A1J1HSR6</accession>
<dbReference type="GO" id="GO:0043025">
    <property type="term" value="C:neuronal cell body"/>
    <property type="evidence" value="ECO:0007669"/>
    <property type="project" value="TreeGrafter"/>
</dbReference>
<dbReference type="FunFam" id="2.60.40.10:FF:001268">
    <property type="entry name" value="Blast:Protein CEPU-1"/>
    <property type="match status" value="1"/>
</dbReference>
<keyword evidence="5" id="KW-1185">Reference proteome</keyword>
<dbReference type="SMART" id="SM00406">
    <property type="entry name" value="IGv"/>
    <property type="match status" value="2"/>
</dbReference>